<dbReference type="GO" id="GO:1990904">
    <property type="term" value="C:ribonucleoprotein complex"/>
    <property type="evidence" value="ECO:0007669"/>
    <property type="project" value="UniProtKB-KW"/>
</dbReference>
<dbReference type="AlphaFoldDB" id="A0A0G0Z1V1"/>
<dbReference type="PANTHER" id="PTHR21349:SF0">
    <property type="entry name" value="LARGE RIBOSOMAL SUBUNIT PROTEIN BL21M"/>
    <property type="match status" value="1"/>
</dbReference>
<dbReference type="Pfam" id="PF00829">
    <property type="entry name" value="Ribosomal_L21p"/>
    <property type="match status" value="1"/>
</dbReference>
<dbReference type="GO" id="GO:0005737">
    <property type="term" value="C:cytoplasm"/>
    <property type="evidence" value="ECO:0007669"/>
    <property type="project" value="UniProtKB-ARBA"/>
</dbReference>
<comment type="caution">
    <text evidence="6">The sequence shown here is derived from an EMBL/GenBank/DDBJ whole genome shotgun (WGS) entry which is preliminary data.</text>
</comment>
<dbReference type="InterPro" id="IPR001787">
    <property type="entry name" value="Ribosomal_bL21"/>
</dbReference>
<evidence type="ECO:0000256" key="3">
    <source>
        <dbReference type="ARBA" id="ARBA00023274"/>
    </source>
</evidence>
<keyword evidence="4 5" id="KW-0694">RNA-binding</keyword>
<dbReference type="Proteomes" id="UP000033854">
    <property type="component" value="Unassembled WGS sequence"/>
</dbReference>
<dbReference type="NCBIfam" id="TIGR00061">
    <property type="entry name" value="L21"/>
    <property type="match status" value="1"/>
</dbReference>
<dbReference type="GO" id="GO:0006412">
    <property type="term" value="P:translation"/>
    <property type="evidence" value="ECO:0007669"/>
    <property type="project" value="UniProtKB-UniRule"/>
</dbReference>
<evidence type="ECO:0000313" key="7">
    <source>
        <dbReference type="Proteomes" id="UP000033854"/>
    </source>
</evidence>
<evidence type="ECO:0000256" key="5">
    <source>
        <dbReference type="RuleBase" id="RU000562"/>
    </source>
</evidence>
<dbReference type="HAMAP" id="MF_01363">
    <property type="entry name" value="Ribosomal_bL21"/>
    <property type="match status" value="1"/>
</dbReference>
<evidence type="ECO:0000256" key="4">
    <source>
        <dbReference type="HAMAP-Rule" id="MF_01363"/>
    </source>
</evidence>
<keyword evidence="3 4" id="KW-0687">Ribonucleoprotein</keyword>
<dbReference type="GO" id="GO:0003735">
    <property type="term" value="F:structural constituent of ribosome"/>
    <property type="evidence" value="ECO:0007669"/>
    <property type="project" value="InterPro"/>
</dbReference>
<comment type="similarity">
    <text evidence="1 4 5">Belongs to the bacterial ribosomal protein bL21 family.</text>
</comment>
<proteinExistence type="inferred from homology"/>
<organism evidence="6 7">
    <name type="scientific">Candidatus Collierbacteria bacterium GW2011_GWA2_42_17</name>
    <dbReference type="NCBI Taxonomy" id="1618378"/>
    <lineage>
        <taxon>Bacteria</taxon>
        <taxon>Candidatus Collieribacteriota</taxon>
    </lineage>
</organism>
<evidence type="ECO:0000256" key="1">
    <source>
        <dbReference type="ARBA" id="ARBA00008563"/>
    </source>
</evidence>
<sequence length="108" mass="12093">MEDKNIYAVIELGGKQFLVKQGDKITAEKIETKVGDTLKVTEVLLTHDGKDTKIGQPYVEKASVELTLDSTGRGEKIRVAKFKAKSRYRKVLGHRQSESYLTVKAINL</sequence>
<reference evidence="6 7" key="1">
    <citation type="journal article" date="2015" name="Nature">
        <title>rRNA introns, odd ribosomes, and small enigmatic genomes across a large radiation of phyla.</title>
        <authorList>
            <person name="Brown C.T."/>
            <person name="Hug L.A."/>
            <person name="Thomas B.C."/>
            <person name="Sharon I."/>
            <person name="Castelle C.J."/>
            <person name="Singh A."/>
            <person name="Wilkins M.J."/>
            <person name="Williams K.H."/>
            <person name="Banfield J.F."/>
        </authorList>
    </citation>
    <scope>NUCLEOTIDE SEQUENCE [LARGE SCALE GENOMIC DNA]</scope>
</reference>
<evidence type="ECO:0000313" key="6">
    <source>
        <dbReference type="EMBL" id="KKS42755.1"/>
    </source>
</evidence>
<keyword evidence="4 5" id="KW-0699">rRNA-binding</keyword>
<comment type="function">
    <text evidence="4 5">This protein binds to 23S rRNA in the presence of protein L20.</text>
</comment>
<dbReference type="SUPFAM" id="SSF141091">
    <property type="entry name" value="L21p-like"/>
    <property type="match status" value="1"/>
</dbReference>
<dbReference type="GO" id="GO:0005840">
    <property type="term" value="C:ribosome"/>
    <property type="evidence" value="ECO:0007669"/>
    <property type="project" value="UniProtKB-KW"/>
</dbReference>
<protein>
    <recommendedName>
        <fullName evidence="4">Large ribosomal subunit protein bL21</fullName>
    </recommendedName>
</protein>
<comment type="subunit">
    <text evidence="4">Part of the 50S ribosomal subunit. Contacts protein L20.</text>
</comment>
<name>A0A0G0Z1V1_9BACT</name>
<dbReference type="InterPro" id="IPR036164">
    <property type="entry name" value="bL21-like_sf"/>
</dbReference>
<evidence type="ECO:0000256" key="2">
    <source>
        <dbReference type="ARBA" id="ARBA00022980"/>
    </source>
</evidence>
<dbReference type="GO" id="GO:0019843">
    <property type="term" value="F:rRNA binding"/>
    <property type="evidence" value="ECO:0007669"/>
    <property type="project" value="UniProtKB-UniRule"/>
</dbReference>
<keyword evidence="2 4" id="KW-0689">Ribosomal protein</keyword>
<gene>
    <name evidence="4" type="primary">rplU</name>
    <name evidence="6" type="ORF">UV06_C0006G0025</name>
</gene>
<dbReference type="InterPro" id="IPR028909">
    <property type="entry name" value="bL21-like"/>
</dbReference>
<dbReference type="EMBL" id="LCDA01000006">
    <property type="protein sequence ID" value="KKS42755.1"/>
    <property type="molecule type" value="Genomic_DNA"/>
</dbReference>
<dbReference type="PANTHER" id="PTHR21349">
    <property type="entry name" value="50S RIBOSOMAL PROTEIN L21"/>
    <property type="match status" value="1"/>
</dbReference>
<accession>A0A0G0Z1V1</accession>